<keyword evidence="9" id="KW-1185">Reference proteome</keyword>
<dbReference type="InterPro" id="IPR012337">
    <property type="entry name" value="RNaseH-like_sf"/>
</dbReference>
<keyword evidence="3" id="KW-0863">Zinc-finger</keyword>
<accession>B8M7B6</accession>
<dbReference type="SUPFAM" id="SSF53098">
    <property type="entry name" value="Ribonuclease H-like"/>
    <property type="match status" value="1"/>
</dbReference>
<dbReference type="OrthoDB" id="2677621at2759"/>
<dbReference type="HOGENOM" id="CLU_017134_0_0_1"/>
<dbReference type="InParanoid" id="B8M7B6"/>
<evidence type="ECO:0000313" key="9">
    <source>
        <dbReference type="Proteomes" id="UP000001745"/>
    </source>
</evidence>
<organism evidence="8 9">
    <name type="scientific">Talaromyces stipitatus (strain ATCC 10500 / CBS 375.48 / QM 6759 / NRRL 1006)</name>
    <name type="common">Penicillium stipitatum</name>
    <dbReference type="NCBI Taxonomy" id="441959"/>
    <lineage>
        <taxon>Eukaryota</taxon>
        <taxon>Fungi</taxon>
        <taxon>Dikarya</taxon>
        <taxon>Ascomycota</taxon>
        <taxon>Pezizomycotina</taxon>
        <taxon>Eurotiomycetes</taxon>
        <taxon>Eurotiomycetidae</taxon>
        <taxon>Eurotiales</taxon>
        <taxon>Trichocomaceae</taxon>
        <taxon>Talaromyces</taxon>
        <taxon>Talaromyces sect. Talaromyces</taxon>
    </lineage>
</organism>
<dbReference type="EMBL" id="EQ962654">
    <property type="protein sequence ID" value="EED20336.1"/>
    <property type="molecule type" value="Genomic_DNA"/>
</dbReference>
<dbReference type="GeneID" id="8107512"/>
<reference evidence="9" key="1">
    <citation type="journal article" date="2015" name="Genome Announc.">
        <title>Genome sequence of the AIDS-associated pathogen Penicillium marneffei (ATCC18224) and its near taxonomic relative Talaromyces stipitatus (ATCC10500).</title>
        <authorList>
            <person name="Nierman W.C."/>
            <person name="Fedorova-Abrams N.D."/>
            <person name="Andrianopoulos A."/>
        </authorList>
    </citation>
    <scope>NUCLEOTIDE SEQUENCE [LARGE SCALE GENOMIC DNA]</scope>
    <source>
        <strain evidence="9">ATCC 10500 / CBS 375.48 / QM 6759 / NRRL 1006</strain>
    </source>
</reference>
<dbReference type="Proteomes" id="UP000001745">
    <property type="component" value="Unassembled WGS sequence"/>
</dbReference>
<evidence type="ECO:0000256" key="4">
    <source>
        <dbReference type="ARBA" id="ARBA00022833"/>
    </source>
</evidence>
<dbReference type="PhylomeDB" id="B8M7B6"/>
<evidence type="ECO:0000256" key="5">
    <source>
        <dbReference type="ARBA" id="ARBA00023242"/>
    </source>
</evidence>
<name>B8M7B6_TALSN</name>
<dbReference type="AlphaFoldDB" id="B8M7B6"/>
<feature type="compositionally biased region" description="Polar residues" evidence="6">
    <location>
        <begin position="773"/>
        <end position="784"/>
    </location>
</feature>
<dbReference type="GO" id="GO:0005634">
    <property type="term" value="C:nucleus"/>
    <property type="evidence" value="ECO:0007669"/>
    <property type="project" value="UniProtKB-SubCell"/>
</dbReference>
<feature type="domain" description="HAT C-terminal dimerisation" evidence="7">
    <location>
        <begin position="658"/>
        <end position="712"/>
    </location>
</feature>
<dbReference type="Pfam" id="PF05699">
    <property type="entry name" value="Dimer_Tnp_hAT"/>
    <property type="match status" value="1"/>
</dbReference>
<dbReference type="VEuPathDB" id="FungiDB:TSTA_035620"/>
<evidence type="ECO:0000259" key="7">
    <source>
        <dbReference type="Pfam" id="PF05699"/>
    </source>
</evidence>
<dbReference type="eggNOG" id="KOG1121">
    <property type="taxonomic scope" value="Eukaryota"/>
</dbReference>
<gene>
    <name evidence="8" type="ORF">TSTA_035620</name>
</gene>
<feature type="compositionally biased region" description="Acidic residues" evidence="6">
    <location>
        <begin position="800"/>
        <end position="810"/>
    </location>
</feature>
<dbReference type="GO" id="GO:0046983">
    <property type="term" value="F:protein dimerization activity"/>
    <property type="evidence" value="ECO:0007669"/>
    <property type="project" value="InterPro"/>
</dbReference>
<evidence type="ECO:0000256" key="1">
    <source>
        <dbReference type="ARBA" id="ARBA00004123"/>
    </source>
</evidence>
<feature type="region of interest" description="Disordered" evidence="6">
    <location>
        <begin position="752"/>
        <end position="819"/>
    </location>
</feature>
<dbReference type="PANTHER" id="PTHR46481:SF10">
    <property type="entry name" value="ZINC FINGER BED DOMAIN-CONTAINING PROTEIN 39"/>
    <property type="match status" value="1"/>
</dbReference>
<evidence type="ECO:0000256" key="6">
    <source>
        <dbReference type="SAM" id="MobiDB-lite"/>
    </source>
</evidence>
<evidence type="ECO:0000313" key="8">
    <source>
        <dbReference type="EMBL" id="EED20336.1"/>
    </source>
</evidence>
<dbReference type="InterPro" id="IPR008906">
    <property type="entry name" value="HATC_C_dom"/>
</dbReference>
<protein>
    <recommendedName>
        <fullName evidence="7">HAT C-terminal dimerisation domain-containing protein</fullName>
    </recommendedName>
</protein>
<proteinExistence type="predicted"/>
<comment type="subcellular location">
    <subcellularLocation>
        <location evidence="1">Nucleus</location>
    </subcellularLocation>
</comment>
<dbReference type="InterPro" id="IPR052035">
    <property type="entry name" value="ZnF_BED_domain_contain"/>
</dbReference>
<keyword evidence="5" id="KW-0539">Nucleus</keyword>
<keyword evidence="2" id="KW-0479">Metal-binding</keyword>
<evidence type="ECO:0000256" key="2">
    <source>
        <dbReference type="ARBA" id="ARBA00022723"/>
    </source>
</evidence>
<dbReference type="PANTHER" id="PTHR46481">
    <property type="entry name" value="ZINC FINGER BED DOMAIN-CONTAINING PROTEIN 4"/>
    <property type="match status" value="1"/>
</dbReference>
<dbReference type="GO" id="GO:0008270">
    <property type="term" value="F:zinc ion binding"/>
    <property type="evidence" value="ECO:0007669"/>
    <property type="project" value="UniProtKB-KW"/>
</dbReference>
<dbReference type="RefSeq" id="XP_002480770.1">
    <property type="nucleotide sequence ID" value="XM_002480725.1"/>
</dbReference>
<sequence>MSQFSDAFSSTYEGPPSDFLEYSADDGPGLNQLYSPIPSGNQDTSLPSSELRAAPDCLHRICPVRIRSFIMYSPEMGNEFVQWWLQTDFGKKRQISWDAKRAANCWKNFDQVAFEKDRKPGVMCHQCRKVLDHPASAHSGTSSMNKHYNGINCRRVASAAGKKPNIKLALEHAAQNATVRRFDERVWQQKLAQLLTVSHLPFLFLEHTEFRDLISYARLAPSMPEIPSAKVMRRQLRDLVRENQKSILQKLPSGVKLSLALDCWTSPFRQAFMAITGYFLDENWEYHEILLGFEHLHGSHSGANLSVVLLKLLQEHQITDRVLAVTTDNASNNVSLMASVHEAIESLQSSNDVVIIRVPCIAHVIQLSLKDLLGKMKAAPRIDTAEQTWSDDRVDSLRVRQQKREIVDTLNKPCDLYQRESSAPRVILQLANQGAKACANPGCCYSVELHVLNACTRKETPADLLCVLLSVRPRALCLESGAVRQVDYLICILQPFHRFTTLLSKSKDVTIHRVFKVYNKLFDHLEKSIRQLRRKRVAWKQVMLASLEAAKNKLSIYYKDTDNMDGHLYAIGTILSPQDKLQFFSTADWDPEEGGIDYRAIYRQSLESSLEKYSENLAQEQQIVDAPPTSTAMDEFDLACVRDESQQSQIRQPVQSDELTRYLDSNTVPNAQPRTWWKYHQDEFPGMARLARDVLSIPASGAGVERLFNSARDICHYHLMMYMCTSRFEIHEEERIMLSEYLSTQEIQAAKEERTQQQITVDPISDDEEDEGLSSTEPQETLQGPSAKALGKRRLRDIAEDAESDQEGDSEVTSLPETQYRVSGRVRKRSRLLDGYEM</sequence>
<dbReference type="SMART" id="SM00614">
    <property type="entry name" value="ZnF_BED"/>
    <property type="match status" value="1"/>
</dbReference>
<evidence type="ECO:0000256" key="3">
    <source>
        <dbReference type="ARBA" id="ARBA00022771"/>
    </source>
</evidence>
<keyword evidence="4" id="KW-0862">Zinc</keyword>